<keyword evidence="1" id="KW-0805">Transcription regulation</keyword>
<evidence type="ECO:0000313" key="4">
    <source>
        <dbReference type="EMBL" id="HCK23503.1"/>
    </source>
</evidence>
<proteinExistence type="predicted"/>
<dbReference type="GO" id="GO:0003700">
    <property type="term" value="F:DNA-binding transcription factor activity"/>
    <property type="evidence" value="ECO:0007669"/>
    <property type="project" value="InterPro"/>
</dbReference>
<dbReference type="InterPro" id="IPR026881">
    <property type="entry name" value="WYL_dom"/>
</dbReference>
<organism evidence="4 5">
    <name type="scientific">Bacteroides graminisolvens</name>
    <dbReference type="NCBI Taxonomy" id="477666"/>
    <lineage>
        <taxon>Bacteria</taxon>
        <taxon>Pseudomonadati</taxon>
        <taxon>Bacteroidota</taxon>
        <taxon>Bacteroidia</taxon>
        <taxon>Bacteroidales</taxon>
        <taxon>Bacteroidaceae</taxon>
        <taxon>Bacteroides</taxon>
    </lineage>
</organism>
<accession>A0A3D2SB95</accession>
<evidence type="ECO:0000313" key="5">
    <source>
        <dbReference type="Proteomes" id="UP000263098"/>
    </source>
</evidence>
<feature type="domain" description="HTH deoR-type" evidence="3">
    <location>
        <begin position="2"/>
        <end position="61"/>
    </location>
</feature>
<dbReference type="AlphaFoldDB" id="A0A3D2SB95"/>
<dbReference type="InterPro" id="IPR013196">
    <property type="entry name" value="HTH_11"/>
</dbReference>
<reference evidence="4 5" key="1">
    <citation type="journal article" date="2018" name="Nat. Biotechnol.">
        <title>A standardized bacterial taxonomy based on genome phylogeny substantially revises the tree of life.</title>
        <authorList>
            <person name="Parks D.H."/>
            <person name="Chuvochina M."/>
            <person name="Waite D.W."/>
            <person name="Rinke C."/>
            <person name="Skarshewski A."/>
            <person name="Chaumeil P.A."/>
            <person name="Hugenholtz P."/>
        </authorList>
    </citation>
    <scope>NUCLEOTIDE SEQUENCE [LARGE SCALE GENOMIC DNA]</scope>
    <source>
        <strain evidence="4">UBA9667</strain>
    </source>
</reference>
<dbReference type="InterPro" id="IPR028349">
    <property type="entry name" value="PafC-like"/>
</dbReference>
<dbReference type="Pfam" id="PF08279">
    <property type="entry name" value="HTH_11"/>
    <property type="match status" value="1"/>
</dbReference>
<dbReference type="InterPro" id="IPR036390">
    <property type="entry name" value="WH_DNA-bd_sf"/>
</dbReference>
<dbReference type="SUPFAM" id="SSF46785">
    <property type="entry name" value="Winged helix' DNA-binding domain"/>
    <property type="match status" value="1"/>
</dbReference>
<keyword evidence="2" id="KW-0804">Transcription</keyword>
<evidence type="ECO:0000256" key="1">
    <source>
        <dbReference type="ARBA" id="ARBA00023015"/>
    </source>
</evidence>
<dbReference type="InterPro" id="IPR057727">
    <property type="entry name" value="WCX_dom"/>
</dbReference>
<dbReference type="Proteomes" id="UP000263098">
    <property type="component" value="Unassembled WGS sequence"/>
</dbReference>
<name>A0A3D2SB95_9BACE</name>
<dbReference type="Pfam" id="PF25583">
    <property type="entry name" value="WCX"/>
    <property type="match status" value="1"/>
</dbReference>
<comment type="caution">
    <text evidence="4">The sequence shown here is derived from an EMBL/GenBank/DDBJ whole genome shotgun (WGS) entry which is preliminary data.</text>
</comment>
<evidence type="ECO:0000256" key="2">
    <source>
        <dbReference type="ARBA" id="ARBA00023163"/>
    </source>
</evidence>
<dbReference type="EMBL" id="DPVG01000065">
    <property type="protein sequence ID" value="HCK23503.1"/>
    <property type="molecule type" value="Genomic_DNA"/>
</dbReference>
<dbReference type="PIRSF" id="PIRSF016838">
    <property type="entry name" value="PafC"/>
    <property type="match status" value="1"/>
</dbReference>
<gene>
    <name evidence="4" type="ORF">DHW31_01740</name>
</gene>
<dbReference type="Pfam" id="PF13280">
    <property type="entry name" value="WYL"/>
    <property type="match status" value="1"/>
</dbReference>
<protein>
    <submittedName>
        <fullName evidence="4">YafY family transcriptional regulator</fullName>
    </submittedName>
</protein>
<dbReference type="InterPro" id="IPR001034">
    <property type="entry name" value="DeoR_HTH"/>
</dbReference>
<dbReference type="PROSITE" id="PS52050">
    <property type="entry name" value="WYL"/>
    <property type="match status" value="1"/>
</dbReference>
<evidence type="ECO:0000259" key="3">
    <source>
        <dbReference type="PROSITE" id="PS51000"/>
    </source>
</evidence>
<dbReference type="InterPro" id="IPR036388">
    <property type="entry name" value="WH-like_DNA-bd_sf"/>
</dbReference>
<dbReference type="PROSITE" id="PS51000">
    <property type="entry name" value="HTH_DEOR_2"/>
    <property type="match status" value="1"/>
</dbReference>
<dbReference type="PANTHER" id="PTHR34580">
    <property type="match status" value="1"/>
</dbReference>
<dbReference type="PANTHER" id="PTHR34580:SF1">
    <property type="entry name" value="PROTEIN PAFC"/>
    <property type="match status" value="1"/>
</dbReference>
<dbReference type="Gene3D" id="1.10.10.10">
    <property type="entry name" value="Winged helix-like DNA-binding domain superfamily/Winged helix DNA-binding domain"/>
    <property type="match status" value="1"/>
</dbReference>
<dbReference type="InterPro" id="IPR051534">
    <property type="entry name" value="CBASS_pafABC_assoc_protein"/>
</dbReference>
<sequence>MKIDRLVSMIMILLDKERIGAQELADMFEVSPRTIYRDIETINMAGIPVCSISGVGGGFEIMRNYKLDKKVFSTADLSALLMGLSSLSSTVRGDELVNALAKVKSFIPADKAKEIELKANQIHIDLSPWIGNRNIGPYLETIKTALQESKLVSFQYSAHHGNKTARIVEPYQLVLKNSHWYFQGYCHKRSDYRLFKLSRISNLEMQVETFIPRDYQRPILEFADTLETMQTKIKIRIHKAVIDRILDYCAYEELTPDGDEHYIVEFPFIENDYHFDILLSLGNKCECLEPLHIRAEIKRRINDMAVLYEK</sequence>